<evidence type="ECO:0008006" key="3">
    <source>
        <dbReference type="Google" id="ProtNLM"/>
    </source>
</evidence>
<sequence length="602" mass="69766">MEFDSGEQFVALYFLYAYKSGFQFHVRTSDILDVYKEKGVRRNGAGDSEAQFHMMKRIRLVCSKGRKSKTDPKHVQCKVFVDDRIKFGGDKFVITQCDLVHNLEVDPSTSRYVSNYRHIGEYFLKKMLNDRAGIPMTRNFNTLVMEGGGYEYIPFNYRDAHELISYFDILKMENPKFYSAVQKDVNGALLNIFWADARCRAMYKAFGDPVSYDTTFLSNMYRMLFSPFVGVNHHGSTFTAIDRDMRTLVHENTTEEEFQNLWAEMVEKYNLQQNSLVRDAWSIRRRWVPVYWMDTFWAGMSSTQRSEQSNRYFKTFVIIETGLKQFIDQFEFALKRKTEKEKDQGILFEDVFHKVYTNKNFQEAKDEVYGCINTNVETFPNNLGFVKMFRATSKVNGPFWKKEQRCFDVSIDTVSDEYKYGCKLFEFKGIVCMHVIKCLDVLDVNSERVKRSVELTVISDYMTTLAMHDDEAYHIYMTKTNELIKTLEAHAGIENVDAFGEGDVSTRLGRPFVVFVAKPDAIELWFGRVDERCEVDDRYRPYKDGVVAQGVDLEASINLNHLNLMVSCGLSGKCGQGVELFLKLLNLVVVGHDIFSIGFGRG</sequence>
<reference evidence="1" key="1">
    <citation type="submission" date="2024-03" db="EMBL/GenBank/DDBJ databases">
        <title>WGS assembly of Saponaria officinalis var. Norfolk2.</title>
        <authorList>
            <person name="Jenkins J."/>
            <person name="Shu S."/>
            <person name="Grimwood J."/>
            <person name="Barry K."/>
            <person name="Goodstein D."/>
            <person name="Schmutz J."/>
            <person name="Leebens-Mack J."/>
            <person name="Osbourn A."/>
        </authorList>
    </citation>
    <scope>NUCLEOTIDE SEQUENCE [LARGE SCALE GENOMIC DNA]</scope>
    <source>
        <strain evidence="1">JIC</strain>
    </source>
</reference>
<protein>
    <recommendedName>
        <fullName evidence="3">Protein FAR1-RELATED SEQUENCE</fullName>
    </recommendedName>
</protein>
<evidence type="ECO:0000313" key="2">
    <source>
        <dbReference type="Proteomes" id="UP001443914"/>
    </source>
</evidence>
<keyword evidence="2" id="KW-1185">Reference proteome</keyword>
<comment type="caution">
    <text evidence="1">The sequence shown here is derived from an EMBL/GenBank/DDBJ whole genome shotgun (WGS) entry which is preliminary data.</text>
</comment>
<dbReference type="EMBL" id="JBDFQZ010000011">
    <property type="protein sequence ID" value="KAK9677638.1"/>
    <property type="molecule type" value="Genomic_DNA"/>
</dbReference>
<organism evidence="1 2">
    <name type="scientific">Saponaria officinalis</name>
    <name type="common">Common soapwort</name>
    <name type="synonym">Lychnis saponaria</name>
    <dbReference type="NCBI Taxonomy" id="3572"/>
    <lineage>
        <taxon>Eukaryota</taxon>
        <taxon>Viridiplantae</taxon>
        <taxon>Streptophyta</taxon>
        <taxon>Embryophyta</taxon>
        <taxon>Tracheophyta</taxon>
        <taxon>Spermatophyta</taxon>
        <taxon>Magnoliopsida</taxon>
        <taxon>eudicotyledons</taxon>
        <taxon>Gunneridae</taxon>
        <taxon>Pentapetalae</taxon>
        <taxon>Caryophyllales</taxon>
        <taxon>Caryophyllaceae</taxon>
        <taxon>Caryophylleae</taxon>
        <taxon>Saponaria</taxon>
    </lineage>
</organism>
<dbReference type="PANTHER" id="PTHR47718:SF13">
    <property type="entry name" value="OS09G0290500 PROTEIN"/>
    <property type="match status" value="1"/>
</dbReference>
<name>A0AAW1HME3_SAPOF</name>
<dbReference type="AlphaFoldDB" id="A0AAW1HME3"/>
<proteinExistence type="predicted"/>
<gene>
    <name evidence="1" type="ORF">RND81_11G157400</name>
</gene>
<accession>A0AAW1HME3</accession>
<evidence type="ECO:0000313" key="1">
    <source>
        <dbReference type="EMBL" id="KAK9677638.1"/>
    </source>
</evidence>
<dbReference type="Proteomes" id="UP001443914">
    <property type="component" value="Unassembled WGS sequence"/>
</dbReference>
<dbReference type="PANTHER" id="PTHR47718">
    <property type="entry name" value="OS01G0519700 PROTEIN"/>
    <property type="match status" value="1"/>
</dbReference>